<evidence type="ECO:0000313" key="4">
    <source>
        <dbReference type="Proteomes" id="UP000224563"/>
    </source>
</evidence>
<dbReference type="EC" id="4.99.1.12" evidence="2"/>
<gene>
    <name evidence="2" type="primary">larC</name>
    <name evidence="3" type="ORF">CSX02_05730</name>
</gene>
<dbReference type="GO" id="GO:0051604">
    <property type="term" value="P:protein maturation"/>
    <property type="evidence" value="ECO:0007669"/>
    <property type="project" value="UniProtKB-UniRule"/>
</dbReference>
<dbReference type="GO" id="GO:0016151">
    <property type="term" value="F:nickel cation binding"/>
    <property type="evidence" value="ECO:0007669"/>
    <property type="project" value="UniProtKB-UniRule"/>
</dbReference>
<dbReference type="InterPro" id="IPR002822">
    <property type="entry name" value="Ni_insertion"/>
</dbReference>
<proteinExistence type="inferred from homology"/>
<evidence type="ECO:0000256" key="1">
    <source>
        <dbReference type="ARBA" id="ARBA00022596"/>
    </source>
</evidence>
<comment type="function">
    <text evidence="2">Involved in the biosynthesis of a nickel-pincer cofactor ((SCS)Ni(II) pincer complex). Binds Ni(2+), and functions in nickel delivery to pyridinium-3,5-bisthiocarboxylic acid mononucleotide (P2TMN), to form the mature cofactor. Is thus probably required for the activation of nickel-pincer cofactor-dependent enzymes.</text>
</comment>
<name>A0A2G3E3W5_9FIRM</name>
<comment type="catalytic activity">
    <reaction evidence="2">
        <text>Ni(II)-pyridinium-3,5-bisthiocarboxylate mononucleotide = pyridinium-3,5-bisthiocarboxylate mononucleotide + Ni(2+)</text>
        <dbReference type="Rhea" id="RHEA:54784"/>
        <dbReference type="ChEBI" id="CHEBI:49786"/>
        <dbReference type="ChEBI" id="CHEBI:137372"/>
        <dbReference type="ChEBI" id="CHEBI:137373"/>
        <dbReference type="EC" id="4.99.1.12"/>
    </reaction>
</comment>
<evidence type="ECO:0000313" key="3">
    <source>
        <dbReference type="EMBL" id="PHU37845.1"/>
    </source>
</evidence>
<dbReference type="AlphaFoldDB" id="A0A2G3E3W5"/>
<dbReference type="PANTHER" id="PTHR36566:SF1">
    <property type="entry name" value="PYRIDINIUM-3,5-BISTHIOCARBOXYLIC ACID MONONUCLEOTIDE NICKEL INSERTION PROTEIN"/>
    <property type="match status" value="1"/>
</dbReference>
<protein>
    <recommendedName>
        <fullName evidence="2">Pyridinium-3,5-bisthiocarboxylic acid mononucleotide nickel insertion protein</fullName>
        <shortName evidence="2">P2TMN nickel insertion protein</shortName>
        <ecNumber evidence="2">4.99.1.12</ecNumber>
    </recommendedName>
    <alternativeName>
        <fullName evidence="2">Nickel-pincer cofactor biosynthesis protein LarC</fullName>
    </alternativeName>
</protein>
<accession>A0A2G3E3W5</accession>
<reference evidence="3 4" key="2">
    <citation type="submission" date="2017-10" db="EMBL/GenBank/DDBJ databases">
        <authorList>
            <person name="Banno H."/>
            <person name="Chua N.-H."/>
        </authorList>
    </citation>
    <scope>NUCLEOTIDE SEQUENCE [LARGE SCALE GENOMIC DNA]</scope>
    <source>
        <strain evidence="3 4">JK623</strain>
    </source>
</reference>
<dbReference type="Pfam" id="PF01969">
    <property type="entry name" value="Ni_insertion"/>
    <property type="match status" value="1"/>
</dbReference>
<evidence type="ECO:0000256" key="2">
    <source>
        <dbReference type="HAMAP-Rule" id="MF_01074"/>
    </source>
</evidence>
<sequence>MNLYIECKMGIAGDMLMGALYELLSPAQQNAFLETMNQLFPGDIRIEAQTDQKCGISGTHMHVFALGHEEHEAEAPDHHKHHAHYSYSDILHHISHLSLPESVKKDAKEIYHILGAAEARVHQTELDNIHFHEVGSLDAIADIVGCVLALDYLKPDEIYASPIHVGNGTVHCAHGILPVPAPATAELLKGIPYYTGTINTELCTPTGAAILKFYAKDFVNFNGIVEQIGIGTGTKDFPSANIVRVLQTQSQSADRDMITDISCNLDDMTGEALGHAMEILLKAGAKDVFYVPVQMKKNRPGVLLHVICDSIDRDHMIQLILTHTTTRGVRYINMERTKMQSTFEQIVVDGHTIHIKISKLAGSEHVMRKVEYEDAHQYAIAHHISYTEAAEFLLKQYEQLHD</sequence>
<dbReference type="PANTHER" id="PTHR36566">
    <property type="entry name" value="NICKEL INSERTION PROTEIN-RELATED"/>
    <property type="match status" value="1"/>
</dbReference>
<reference evidence="3 4" key="1">
    <citation type="submission" date="2017-10" db="EMBL/GenBank/DDBJ databases">
        <title>Resolving the taxonomy of Roseburia spp., Eubacterium rectale and Agathobacter spp. through phylogenomic analysis.</title>
        <authorList>
            <person name="Sheridan P.O."/>
            <person name="Walker A.W."/>
            <person name="Duncan S.H."/>
            <person name="Scott K.P."/>
            <person name="Toole P.W.O."/>
            <person name="Luis P."/>
            <person name="Flint H.J."/>
        </authorList>
    </citation>
    <scope>NUCLEOTIDE SEQUENCE [LARGE SCALE GENOMIC DNA]</scope>
    <source>
        <strain evidence="3 4">JK623</strain>
    </source>
</reference>
<dbReference type="Gene3D" id="3.30.70.1380">
    <property type="entry name" value="Transcriptional regulatory protein pf0864 domain like"/>
    <property type="match status" value="1"/>
</dbReference>
<keyword evidence="4" id="KW-1185">Reference proteome</keyword>
<keyword evidence="2" id="KW-0456">Lyase</keyword>
<dbReference type="NCBIfam" id="TIGR00299">
    <property type="entry name" value="nickel pincer cofactor biosynthesis protein LarC"/>
    <property type="match status" value="1"/>
</dbReference>
<dbReference type="GO" id="GO:0016829">
    <property type="term" value="F:lyase activity"/>
    <property type="evidence" value="ECO:0007669"/>
    <property type="project" value="UniProtKB-UniRule"/>
</dbReference>
<organism evidence="3 4">
    <name type="scientific">Agathobacter ruminis</name>
    <dbReference type="NCBI Taxonomy" id="1712665"/>
    <lineage>
        <taxon>Bacteria</taxon>
        <taxon>Bacillati</taxon>
        <taxon>Bacillota</taxon>
        <taxon>Clostridia</taxon>
        <taxon>Lachnospirales</taxon>
        <taxon>Lachnospiraceae</taxon>
        <taxon>Agathobacter</taxon>
    </lineage>
</organism>
<comment type="caution">
    <text evidence="3">The sequence shown here is derived from an EMBL/GenBank/DDBJ whole genome shotgun (WGS) entry which is preliminary data.</text>
</comment>
<comment type="similarity">
    <text evidence="2">Belongs to the LarC family.</text>
</comment>
<dbReference type="HAMAP" id="MF_01074">
    <property type="entry name" value="LarC"/>
    <property type="match status" value="1"/>
</dbReference>
<dbReference type="RefSeq" id="WP_099385965.1">
    <property type="nucleotide sequence ID" value="NZ_JANSWH010000045.1"/>
</dbReference>
<dbReference type="EMBL" id="PDYG01000027">
    <property type="protein sequence ID" value="PHU37845.1"/>
    <property type="molecule type" value="Genomic_DNA"/>
</dbReference>
<dbReference type="Proteomes" id="UP000224563">
    <property type="component" value="Unassembled WGS sequence"/>
</dbReference>
<keyword evidence="1 2" id="KW-0533">Nickel</keyword>